<dbReference type="InterPro" id="IPR007900">
    <property type="entry name" value="TAF4_C"/>
</dbReference>
<keyword evidence="3" id="KW-0805">Transcription regulation</keyword>
<evidence type="ECO:0000256" key="6">
    <source>
        <dbReference type="SAM" id="MobiDB-lite"/>
    </source>
</evidence>
<dbReference type="PROSITE" id="PS51879">
    <property type="entry name" value="RST"/>
    <property type="match status" value="1"/>
</dbReference>
<feature type="region of interest" description="Disordered" evidence="6">
    <location>
        <begin position="179"/>
        <end position="247"/>
    </location>
</feature>
<dbReference type="GO" id="GO:0005634">
    <property type="term" value="C:nucleus"/>
    <property type="evidence" value="ECO:0007669"/>
    <property type="project" value="UniProtKB-SubCell"/>
</dbReference>
<dbReference type="EMBL" id="JBEAFC010000012">
    <property type="protein sequence ID" value="KAL1534207.1"/>
    <property type="molecule type" value="Genomic_DNA"/>
</dbReference>
<gene>
    <name evidence="8" type="ORF">AAHA92_30417</name>
</gene>
<keyword evidence="5" id="KW-0539">Nucleus</keyword>
<evidence type="ECO:0000259" key="7">
    <source>
        <dbReference type="PROSITE" id="PS51879"/>
    </source>
</evidence>
<comment type="similarity">
    <text evidence="2">Belongs to the TAF4 family.</text>
</comment>
<organism evidence="8 9">
    <name type="scientific">Salvia divinorum</name>
    <name type="common">Maria pastora</name>
    <name type="synonym">Diviner's sage</name>
    <dbReference type="NCBI Taxonomy" id="28513"/>
    <lineage>
        <taxon>Eukaryota</taxon>
        <taxon>Viridiplantae</taxon>
        <taxon>Streptophyta</taxon>
        <taxon>Embryophyta</taxon>
        <taxon>Tracheophyta</taxon>
        <taxon>Spermatophyta</taxon>
        <taxon>Magnoliopsida</taxon>
        <taxon>eudicotyledons</taxon>
        <taxon>Gunneridae</taxon>
        <taxon>Pentapetalae</taxon>
        <taxon>asterids</taxon>
        <taxon>lamiids</taxon>
        <taxon>Lamiales</taxon>
        <taxon>Lamiaceae</taxon>
        <taxon>Nepetoideae</taxon>
        <taxon>Mentheae</taxon>
        <taxon>Salviinae</taxon>
        <taxon>Salvia</taxon>
        <taxon>Salvia subgen. Calosphace</taxon>
    </lineage>
</organism>
<comment type="caution">
    <text evidence="8">The sequence shown here is derived from an EMBL/GenBank/DDBJ whole genome shotgun (WGS) entry which is preliminary data.</text>
</comment>
<feature type="compositionally biased region" description="Polar residues" evidence="6">
    <location>
        <begin position="179"/>
        <end position="205"/>
    </location>
</feature>
<feature type="region of interest" description="Disordered" evidence="6">
    <location>
        <begin position="468"/>
        <end position="501"/>
    </location>
</feature>
<feature type="region of interest" description="Disordered" evidence="6">
    <location>
        <begin position="70"/>
        <end position="105"/>
    </location>
</feature>
<evidence type="ECO:0000256" key="3">
    <source>
        <dbReference type="ARBA" id="ARBA00023015"/>
    </source>
</evidence>
<dbReference type="InterPro" id="IPR022003">
    <property type="entry name" value="RST"/>
</dbReference>
<dbReference type="CDD" id="cd08045">
    <property type="entry name" value="HFD_TAF4"/>
    <property type="match status" value="1"/>
</dbReference>
<accession>A0ABD1FQU4</accession>
<dbReference type="Pfam" id="PF12174">
    <property type="entry name" value="RST"/>
    <property type="match status" value="1"/>
</dbReference>
<proteinExistence type="inferred from homology"/>
<name>A0ABD1FQU4_SALDI</name>
<evidence type="ECO:0000256" key="5">
    <source>
        <dbReference type="ARBA" id="ARBA00023242"/>
    </source>
</evidence>
<evidence type="ECO:0000313" key="8">
    <source>
        <dbReference type="EMBL" id="KAL1534207.1"/>
    </source>
</evidence>
<evidence type="ECO:0000256" key="2">
    <source>
        <dbReference type="ARBA" id="ARBA00006178"/>
    </source>
</evidence>
<comment type="subcellular location">
    <subcellularLocation>
        <location evidence="1">Nucleus</location>
    </subcellularLocation>
</comment>
<keyword evidence="4" id="KW-0804">Transcription</keyword>
<dbReference type="PANTHER" id="PTHR15138">
    <property type="entry name" value="TRANSCRIPTION INITIATION FACTOR TFIID SUBUNIT 4"/>
    <property type="match status" value="1"/>
</dbReference>
<sequence>MIRDMEKFLDEDEDETAHSAADVEAYAAGLSRVLEGDTSTSQQLCDSNAGSSAASGHAGIATFQSGQHIMSVGDNSSHAPSSTIASPHMASSSRQPDTRSQSKNQIPVARLVSIIRPQLDHDRALRLQTLCCSLKKREISTNVFGQRMASLVGSQMIRMAILNLQHMTHMNRNIAMLQNQAQRPSSTSGKQKTTVSPSMTHSSAQLHPLTATVGTQNKSKVPPKKPPLAGQKKPMKACGSLPPSSKKQKVSESLADQFQSIEHLNDVTAVNGFNLREEEEQLFSGFKEDNLVSEAARQIEEKLILQKVPLQNKMMEIMAKSGLKNMTSWQWRNLERCLSLAVEERMHRILSTAIRFSKQRVDKEKTGLKITVTSDVQKEIMAINRKAREEWEKKQAENDKSQKLKELHSKESKDIDADKKNKKRGKSTKVNMDEVDKMHAKKAANLAAGAATGINDITSRWKLMIEAKQKEGESHTSSGPHTNRDVRRKPLASSTTSTRDQAVIPRVARTISVKDVLGVLEREPQMSKSALLYRLYLSQGGPYGLVPQPYS</sequence>
<keyword evidence="9" id="KW-1185">Reference proteome</keyword>
<dbReference type="InterPro" id="IPR045144">
    <property type="entry name" value="TAF4"/>
</dbReference>
<evidence type="ECO:0000313" key="9">
    <source>
        <dbReference type="Proteomes" id="UP001567538"/>
    </source>
</evidence>
<dbReference type="Proteomes" id="UP001567538">
    <property type="component" value="Unassembled WGS sequence"/>
</dbReference>
<dbReference type="Pfam" id="PF05236">
    <property type="entry name" value="TAF4"/>
    <property type="match status" value="1"/>
</dbReference>
<feature type="region of interest" description="Disordered" evidence="6">
    <location>
        <begin position="391"/>
        <end position="435"/>
    </location>
</feature>
<feature type="domain" description="RST" evidence="7">
    <location>
        <begin position="99"/>
        <end position="170"/>
    </location>
</feature>
<dbReference type="AlphaFoldDB" id="A0ABD1FQU4"/>
<protein>
    <submittedName>
        <fullName evidence="8">Transcription initiation factor TFIID subunit 4b-like</fullName>
    </submittedName>
</protein>
<evidence type="ECO:0000256" key="1">
    <source>
        <dbReference type="ARBA" id="ARBA00004123"/>
    </source>
</evidence>
<dbReference type="PANTHER" id="PTHR15138:SF14">
    <property type="entry name" value="TRANSCRIPTION INITIATION FACTOR TFIID SUBUNIT 4"/>
    <property type="match status" value="1"/>
</dbReference>
<feature type="compositionally biased region" description="Basic and acidic residues" evidence="6">
    <location>
        <begin position="391"/>
        <end position="419"/>
    </location>
</feature>
<evidence type="ECO:0000256" key="4">
    <source>
        <dbReference type="ARBA" id="ARBA00023163"/>
    </source>
</evidence>
<reference evidence="8 9" key="1">
    <citation type="submission" date="2024-06" db="EMBL/GenBank/DDBJ databases">
        <title>A chromosome level genome sequence of Diviner's sage (Salvia divinorum).</title>
        <authorList>
            <person name="Ford S.A."/>
            <person name="Ro D.-K."/>
            <person name="Ness R.W."/>
            <person name="Phillips M.A."/>
        </authorList>
    </citation>
    <scope>NUCLEOTIDE SEQUENCE [LARGE SCALE GENOMIC DNA]</scope>
    <source>
        <strain evidence="8">SAF-2024a</strain>
        <tissue evidence="8">Leaf</tissue>
    </source>
</reference>
<dbReference type="GO" id="GO:0006366">
    <property type="term" value="P:transcription by RNA polymerase II"/>
    <property type="evidence" value="ECO:0007669"/>
    <property type="project" value="UniProtKB-ARBA"/>
</dbReference>